<comment type="caution">
    <text evidence="2">The sequence shown here is derived from an EMBL/GenBank/DDBJ whole genome shotgun (WGS) entry which is preliminary data.</text>
</comment>
<feature type="compositionally biased region" description="Acidic residues" evidence="1">
    <location>
        <begin position="105"/>
        <end position="115"/>
    </location>
</feature>
<sequence length="143" mass="15076">MSSAATAQSTHTARKKSAPMPSPRPEACEGPKLATISLPAVSPGSGAQTFPLPLCTDLFFIDPQSESDCGYDADTEHASLLMRPQTTNCIASSLKTLAIMLYEGEDVDEDPEEEPSTTNLGPRPRGKGKAVLRGLSALTSDLI</sequence>
<feature type="region of interest" description="Disordered" evidence="1">
    <location>
        <begin position="105"/>
        <end position="128"/>
    </location>
</feature>
<reference evidence="2 3" key="1">
    <citation type="submission" date="2020-07" db="EMBL/GenBank/DDBJ databases">
        <title>Comparative genomics of pyrophilous fungi reveals a link between fire events and developmental genes.</title>
        <authorList>
            <consortium name="DOE Joint Genome Institute"/>
            <person name="Steindorff A.S."/>
            <person name="Carver A."/>
            <person name="Calhoun S."/>
            <person name="Stillman K."/>
            <person name="Liu H."/>
            <person name="Lipzen A."/>
            <person name="Pangilinan J."/>
            <person name="Labutti K."/>
            <person name="Bruns T.D."/>
            <person name="Grigoriev I.V."/>
        </authorList>
    </citation>
    <scope>NUCLEOTIDE SEQUENCE [LARGE SCALE GENOMIC DNA]</scope>
    <source>
        <strain evidence="2 3">CBS 144469</strain>
    </source>
</reference>
<name>A0A8H6LYY5_9AGAR</name>
<evidence type="ECO:0000313" key="3">
    <source>
        <dbReference type="Proteomes" id="UP000521943"/>
    </source>
</evidence>
<feature type="compositionally biased region" description="Low complexity" evidence="1">
    <location>
        <begin position="1"/>
        <end position="11"/>
    </location>
</feature>
<protein>
    <submittedName>
        <fullName evidence="2">Uncharacterized protein</fullName>
    </submittedName>
</protein>
<dbReference type="EMBL" id="JACGCI010000101">
    <property type="protein sequence ID" value="KAF6745712.1"/>
    <property type="molecule type" value="Genomic_DNA"/>
</dbReference>
<dbReference type="Proteomes" id="UP000521943">
    <property type="component" value="Unassembled WGS sequence"/>
</dbReference>
<gene>
    <name evidence="2" type="ORF">DFP72DRAFT_1077110</name>
</gene>
<evidence type="ECO:0000256" key="1">
    <source>
        <dbReference type="SAM" id="MobiDB-lite"/>
    </source>
</evidence>
<keyword evidence="3" id="KW-1185">Reference proteome</keyword>
<organism evidence="2 3">
    <name type="scientific">Ephemerocybe angulata</name>
    <dbReference type="NCBI Taxonomy" id="980116"/>
    <lineage>
        <taxon>Eukaryota</taxon>
        <taxon>Fungi</taxon>
        <taxon>Dikarya</taxon>
        <taxon>Basidiomycota</taxon>
        <taxon>Agaricomycotina</taxon>
        <taxon>Agaricomycetes</taxon>
        <taxon>Agaricomycetidae</taxon>
        <taxon>Agaricales</taxon>
        <taxon>Agaricineae</taxon>
        <taxon>Psathyrellaceae</taxon>
        <taxon>Ephemerocybe</taxon>
    </lineage>
</organism>
<proteinExistence type="predicted"/>
<feature type="region of interest" description="Disordered" evidence="1">
    <location>
        <begin position="1"/>
        <end position="31"/>
    </location>
</feature>
<accession>A0A8H6LYY5</accession>
<dbReference type="AlphaFoldDB" id="A0A8H6LYY5"/>
<evidence type="ECO:0000313" key="2">
    <source>
        <dbReference type="EMBL" id="KAF6745712.1"/>
    </source>
</evidence>